<organism evidence="2 3">
    <name type="scientific">Austropuccinia psidii MF-1</name>
    <dbReference type="NCBI Taxonomy" id="1389203"/>
    <lineage>
        <taxon>Eukaryota</taxon>
        <taxon>Fungi</taxon>
        <taxon>Dikarya</taxon>
        <taxon>Basidiomycota</taxon>
        <taxon>Pucciniomycotina</taxon>
        <taxon>Pucciniomycetes</taxon>
        <taxon>Pucciniales</taxon>
        <taxon>Sphaerophragmiaceae</taxon>
        <taxon>Austropuccinia</taxon>
    </lineage>
</organism>
<reference evidence="2" key="1">
    <citation type="submission" date="2021-03" db="EMBL/GenBank/DDBJ databases">
        <title>Draft genome sequence of rust myrtle Austropuccinia psidii MF-1, a brazilian biotype.</title>
        <authorList>
            <person name="Quecine M.C."/>
            <person name="Pachon D.M.R."/>
            <person name="Bonatelli M.L."/>
            <person name="Correr F.H."/>
            <person name="Franceschini L.M."/>
            <person name="Leite T.F."/>
            <person name="Margarido G.R.A."/>
            <person name="Almeida C.A."/>
            <person name="Ferrarezi J.A."/>
            <person name="Labate C.A."/>
        </authorList>
    </citation>
    <scope>NUCLEOTIDE SEQUENCE</scope>
    <source>
        <strain evidence="2">MF-1</strain>
    </source>
</reference>
<evidence type="ECO:0000313" key="2">
    <source>
        <dbReference type="EMBL" id="MBW0546970.1"/>
    </source>
</evidence>
<gene>
    <name evidence="2" type="ORF">O181_086685</name>
</gene>
<keyword evidence="3" id="KW-1185">Reference proteome</keyword>
<proteinExistence type="predicted"/>
<feature type="compositionally biased region" description="Basic and acidic residues" evidence="1">
    <location>
        <begin position="7"/>
        <end position="22"/>
    </location>
</feature>
<dbReference type="Proteomes" id="UP000765509">
    <property type="component" value="Unassembled WGS sequence"/>
</dbReference>
<dbReference type="AlphaFoldDB" id="A0A9Q3IND6"/>
<comment type="caution">
    <text evidence="2">The sequence shown here is derived from an EMBL/GenBank/DDBJ whole genome shotgun (WGS) entry which is preliminary data.</text>
</comment>
<accession>A0A9Q3IND6</accession>
<dbReference type="EMBL" id="AVOT02052009">
    <property type="protein sequence ID" value="MBW0546970.1"/>
    <property type="molecule type" value="Genomic_DNA"/>
</dbReference>
<feature type="region of interest" description="Disordered" evidence="1">
    <location>
        <begin position="1"/>
        <end position="76"/>
    </location>
</feature>
<protein>
    <submittedName>
        <fullName evidence="2">Uncharacterized protein</fullName>
    </submittedName>
</protein>
<evidence type="ECO:0000313" key="3">
    <source>
        <dbReference type="Proteomes" id="UP000765509"/>
    </source>
</evidence>
<sequence length="76" mass="8905">MVFCVEKQSRWEEMKSKSEALDKPQSPENEAGRPEQEGPWDEKERDEFATRLKAKDHDKTKNLVEDQTSKLTPDQI</sequence>
<feature type="compositionally biased region" description="Basic and acidic residues" evidence="1">
    <location>
        <begin position="30"/>
        <end position="68"/>
    </location>
</feature>
<evidence type="ECO:0000256" key="1">
    <source>
        <dbReference type="SAM" id="MobiDB-lite"/>
    </source>
</evidence>
<name>A0A9Q3IND6_9BASI</name>